<evidence type="ECO:0000313" key="3">
    <source>
        <dbReference type="Proteomes" id="UP001161540"/>
    </source>
</evidence>
<dbReference type="EMBL" id="BK014417">
    <property type="protein sequence ID" value="DAD54831.1"/>
    <property type="molecule type" value="Viral_cRNA"/>
</dbReference>
<dbReference type="Proteomes" id="UP001161540">
    <property type="component" value="Segment"/>
</dbReference>
<protein>
    <submittedName>
        <fullName evidence="2">ORF5 protein</fullName>
    </submittedName>
</protein>
<evidence type="ECO:0000256" key="1">
    <source>
        <dbReference type="SAM" id="MobiDB-lite"/>
    </source>
</evidence>
<dbReference type="RefSeq" id="YP_010802318.1">
    <property type="nucleotide sequence ID" value="NC_076983.1"/>
</dbReference>
<dbReference type="GeneID" id="80541048"/>
<name>A0A8D9PCS1_9MONO</name>
<reference evidence="2" key="1">
    <citation type="journal article" date="2021" name="Sci. Rep.">
        <title>Armillaria root rot fungi host single-stranded RNA viruses.</title>
        <authorList>
            <person name="Linnakoski R."/>
            <person name="Sutela S."/>
            <person name="Coetzee M.P.A."/>
            <person name="Duong T.A."/>
            <person name="Pavlov I.N."/>
            <person name="Litovka Y.A."/>
            <person name="Hantula J."/>
            <person name="Wingfield B.D."/>
            <person name="Vainio E.J."/>
        </authorList>
    </citation>
    <scope>NUCLEOTIDE SEQUENCE</scope>
    <source>
        <strain evidence="2">ELDO17</strain>
    </source>
</reference>
<dbReference type="KEGG" id="vg:80541048"/>
<accession>A0A8D9PCS1</accession>
<sequence length="200" mass="22046">MTTTSMSAITDYEYVSNSLFENSLHVSDRDQIIGYPLFDSSITDDPTVLAVPEIALWVRTPHYYRRGEVAFPRSIVDDENHAELVMASENQRDLTIYLSAVHSHGRWAKYVRHTRKIYRKLVTAGIMLGAANTESGAGATSAYEISTLGPEPAESDLAVLSAVHACARSLKQLALRALTHAQQRTERRAPSAIRRSGSAA</sequence>
<proteinExistence type="predicted"/>
<feature type="region of interest" description="Disordered" evidence="1">
    <location>
        <begin position="181"/>
        <end position="200"/>
    </location>
</feature>
<keyword evidence="3" id="KW-1185">Reference proteome</keyword>
<evidence type="ECO:0000313" key="2">
    <source>
        <dbReference type="EMBL" id="DAD54831.1"/>
    </source>
</evidence>
<organism evidence="2 3">
    <name type="scientific">Armillaria mellea negative strand RNA virus 2</name>
    <dbReference type="NCBI Taxonomy" id="2803971"/>
    <lineage>
        <taxon>Viruses</taxon>
        <taxon>Riboviria</taxon>
        <taxon>Orthornavirae</taxon>
        <taxon>Negarnaviricota</taxon>
        <taxon>Haploviricotina</taxon>
        <taxon>Monjiviricetes</taxon>
        <taxon>Mononegavirales</taxon>
        <taxon>Mymonaviridae</taxon>
        <taxon>Auricularimonavirus</taxon>
        <taxon>Auricularimonavirus armillariae</taxon>
    </lineage>
</organism>